<dbReference type="InterPro" id="IPR011991">
    <property type="entry name" value="ArsR-like_HTH"/>
</dbReference>
<dbReference type="InterPro" id="IPR036388">
    <property type="entry name" value="WH-like_DNA-bd_sf"/>
</dbReference>
<dbReference type="EMBL" id="QQST01000001">
    <property type="protein sequence ID" value="RDI72849.1"/>
    <property type="molecule type" value="Genomic_DNA"/>
</dbReference>
<keyword evidence="3" id="KW-0804">Transcription</keyword>
<evidence type="ECO:0000313" key="6">
    <source>
        <dbReference type="EMBL" id="SDQ22860.1"/>
    </source>
</evidence>
<accession>A0A1H0Z6D7</accession>
<dbReference type="PROSITE" id="PS51118">
    <property type="entry name" value="HTH_HXLR"/>
    <property type="match status" value="1"/>
</dbReference>
<reference evidence="5 8" key="3">
    <citation type="submission" date="2018-07" db="EMBL/GenBank/DDBJ databases">
        <title>Genome sequence of extremly halophilic archaeon Halopelagius longus strain BC12-B1.</title>
        <authorList>
            <person name="Zhang X."/>
        </authorList>
    </citation>
    <scope>NUCLEOTIDE SEQUENCE [LARGE SCALE GENOMIC DNA]</scope>
    <source>
        <strain evidence="5 8">BC12-B1</strain>
    </source>
</reference>
<dbReference type="SUPFAM" id="SSF46785">
    <property type="entry name" value="Winged helix' DNA-binding domain"/>
    <property type="match status" value="1"/>
</dbReference>
<dbReference type="EMBL" id="FNKQ01000001">
    <property type="protein sequence ID" value="SDQ22860.1"/>
    <property type="molecule type" value="Genomic_DNA"/>
</dbReference>
<reference evidence="6" key="2">
    <citation type="submission" date="2016-10" db="EMBL/GenBank/DDBJ databases">
        <authorList>
            <person name="de Groot N.N."/>
        </authorList>
    </citation>
    <scope>NUCLEOTIDE SEQUENCE [LARGE SCALE GENOMIC DNA]</scope>
    <source>
        <strain evidence="6">CGMCC 1.12397</strain>
    </source>
</reference>
<dbReference type="PANTHER" id="PTHR33204">
    <property type="entry name" value="TRANSCRIPTIONAL REGULATOR, MARR FAMILY"/>
    <property type="match status" value="1"/>
</dbReference>
<dbReference type="CDD" id="cd00090">
    <property type="entry name" value="HTH_ARSR"/>
    <property type="match status" value="1"/>
</dbReference>
<dbReference type="InterPro" id="IPR002577">
    <property type="entry name" value="HTH_HxlR"/>
</dbReference>
<keyword evidence="8" id="KW-1185">Reference proteome</keyword>
<sequence length="125" mass="14673">MDRTDTERAEFFRTLFEELPAPAVDVDAKADFFNFLGRAHMISILHFFAVDPGPWRFNELRKHLDVPPTTLTDRLRELTAAGLVNRRSYDEIPPRVEYSATERSIALKPTFRCLSLWVEQHDWEH</sequence>
<gene>
    <name evidence="5" type="ORF">DWB78_14560</name>
    <name evidence="6" type="ORF">SAMN05216278_1035</name>
</gene>
<evidence type="ECO:0000256" key="1">
    <source>
        <dbReference type="ARBA" id="ARBA00023015"/>
    </source>
</evidence>
<dbReference type="PANTHER" id="PTHR33204:SF18">
    <property type="entry name" value="TRANSCRIPTIONAL REGULATORY PROTEIN"/>
    <property type="match status" value="1"/>
</dbReference>
<dbReference type="Proteomes" id="UP000255421">
    <property type="component" value="Unassembled WGS sequence"/>
</dbReference>
<feature type="domain" description="HTH hxlR-type" evidence="4">
    <location>
        <begin position="21"/>
        <end position="125"/>
    </location>
</feature>
<dbReference type="Gene3D" id="1.10.10.10">
    <property type="entry name" value="Winged helix-like DNA-binding domain superfamily/Winged helix DNA-binding domain"/>
    <property type="match status" value="1"/>
</dbReference>
<evidence type="ECO:0000256" key="2">
    <source>
        <dbReference type="ARBA" id="ARBA00023125"/>
    </source>
</evidence>
<evidence type="ECO:0000259" key="4">
    <source>
        <dbReference type="PROSITE" id="PS51118"/>
    </source>
</evidence>
<dbReference type="AlphaFoldDB" id="A0A1H0Z6D7"/>
<evidence type="ECO:0000256" key="3">
    <source>
        <dbReference type="ARBA" id="ARBA00023163"/>
    </source>
</evidence>
<dbReference type="GO" id="GO:0003677">
    <property type="term" value="F:DNA binding"/>
    <property type="evidence" value="ECO:0007669"/>
    <property type="project" value="UniProtKB-KW"/>
</dbReference>
<dbReference type="RefSeq" id="WP_092533864.1">
    <property type="nucleotide sequence ID" value="NZ_FNKQ01000001.1"/>
</dbReference>
<reference evidence="7" key="1">
    <citation type="submission" date="2016-10" db="EMBL/GenBank/DDBJ databases">
        <authorList>
            <person name="Varghese N."/>
            <person name="Submissions S."/>
        </authorList>
    </citation>
    <scope>NUCLEOTIDE SEQUENCE [LARGE SCALE GENOMIC DNA]</scope>
    <source>
        <strain evidence="7">CGMCC 1.12397</strain>
    </source>
</reference>
<keyword evidence="1" id="KW-0805">Transcription regulation</keyword>
<dbReference type="Pfam" id="PF01638">
    <property type="entry name" value="HxlR"/>
    <property type="match status" value="1"/>
</dbReference>
<evidence type="ECO:0000313" key="8">
    <source>
        <dbReference type="Proteomes" id="UP000255421"/>
    </source>
</evidence>
<organism evidence="6 7">
    <name type="scientific">Halopelagius longus</name>
    <dbReference type="NCBI Taxonomy" id="1236180"/>
    <lineage>
        <taxon>Archaea</taxon>
        <taxon>Methanobacteriati</taxon>
        <taxon>Methanobacteriota</taxon>
        <taxon>Stenosarchaea group</taxon>
        <taxon>Halobacteria</taxon>
        <taxon>Halobacteriales</taxon>
        <taxon>Haloferacaceae</taxon>
    </lineage>
</organism>
<dbReference type="InterPro" id="IPR036390">
    <property type="entry name" value="WH_DNA-bd_sf"/>
</dbReference>
<evidence type="ECO:0000313" key="7">
    <source>
        <dbReference type="Proteomes" id="UP000199289"/>
    </source>
</evidence>
<proteinExistence type="predicted"/>
<dbReference type="Proteomes" id="UP000199289">
    <property type="component" value="Unassembled WGS sequence"/>
</dbReference>
<name>A0A1H0Z6D7_9EURY</name>
<evidence type="ECO:0000313" key="5">
    <source>
        <dbReference type="EMBL" id="RDI72849.1"/>
    </source>
</evidence>
<protein>
    <submittedName>
        <fullName evidence="5 6">Transcriptional regulator</fullName>
    </submittedName>
</protein>
<keyword evidence="2" id="KW-0238">DNA-binding</keyword>